<proteinExistence type="predicted"/>
<dbReference type="AlphaFoldDB" id="A0A931I5M8"/>
<dbReference type="GO" id="GO:0005886">
    <property type="term" value="C:plasma membrane"/>
    <property type="evidence" value="ECO:0007669"/>
    <property type="project" value="UniProtKB-SubCell"/>
</dbReference>
<protein>
    <submittedName>
        <fullName evidence="8">RDD family protein</fullName>
    </submittedName>
</protein>
<keyword evidence="4 6" id="KW-1133">Transmembrane helix</keyword>
<keyword evidence="2" id="KW-1003">Cell membrane</keyword>
<dbReference type="RefSeq" id="WP_197312969.1">
    <property type="nucleotide sequence ID" value="NZ_JADZLT010000056.1"/>
</dbReference>
<keyword evidence="5 6" id="KW-0472">Membrane</keyword>
<comment type="subcellular location">
    <subcellularLocation>
        <location evidence="1">Cell membrane</location>
        <topology evidence="1">Multi-pass membrane protein</topology>
    </subcellularLocation>
</comment>
<dbReference type="Proteomes" id="UP000631694">
    <property type="component" value="Unassembled WGS sequence"/>
</dbReference>
<evidence type="ECO:0000313" key="9">
    <source>
        <dbReference type="Proteomes" id="UP000631694"/>
    </source>
</evidence>
<dbReference type="EMBL" id="JADZLT010000056">
    <property type="protein sequence ID" value="MBH0239899.1"/>
    <property type="molecule type" value="Genomic_DNA"/>
</dbReference>
<feature type="domain" description="RDD" evidence="7">
    <location>
        <begin position="26"/>
        <end position="147"/>
    </location>
</feature>
<evidence type="ECO:0000313" key="8">
    <source>
        <dbReference type="EMBL" id="MBH0239899.1"/>
    </source>
</evidence>
<dbReference type="PANTHER" id="PTHR36115">
    <property type="entry name" value="PROLINE-RICH ANTIGEN HOMOLOG-RELATED"/>
    <property type="match status" value="1"/>
</dbReference>
<evidence type="ECO:0000256" key="5">
    <source>
        <dbReference type="ARBA" id="ARBA00023136"/>
    </source>
</evidence>
<evidence type="ECO:0000256" key="3">
    <source>
        <dbReference type="ARBA" id="ARBA00022692"/>
    </source>
</evidence>
<dbReference type="InterPro" id="IPR051791">
    <property type="entry name" value="Pra-immunoreactive"/>
</dbReference>
<keyword evidence="9" id="KW-1185">Reference proteome</keyword>
<dbReference type="InterPro" id="IPR010432">
    <property type="entry name" value="RDD"/>
</dbReference>
<evidence type="ECO:0000256" key="6">
    <source>
        <dbReference type="SAM" id="Phobius"/>
    </source>
</evidence>
<reference evidence="8" key="1">
    <citation type="submission" date="2020-12" db="EMBL/GenBank/DDBJ databases">
        <title>Methylobrevis albus sp. nov., isolated from fresh water lack sediment.</title>
        <authorList>
            <person name="Zou Q."/>
        </authorList>
    </citation>
    <scope>NUCLEOTIDE SEQUENCE</scope>
    <source>
        <strain evidence="8">L22</strain>
    </source>
</reference>
<comment type="caution">
    <text evidence="8">The sequence shown here is derived from an EMBL/GenBank/DDBJ whole genome shotgun (WGS) entry which is preliminary data.</text>
</comment>
<evidence type="ECO:0000259" key="7">
    <source>
        <dbReference type="Pfam" id="PF06271"/>
    </source>
</evidence>
<feature type="transmembrane region" description="Helical" evidence="6">
    <location>
        <begin position="62"/>
        <end position="82"/>
    </location>
</feature>
<name>A0A931I5M8_9HYPH</name>
<sequence length="155" mass="17125">MNDAASQIDFRPDPMTDRSLYEGVRTRRLMAFLLDVVFVAMLTFAAGVVVFFLGILTLGLGWLLYAILWPVMALIYCAFTLGGPNSATVGMRAFGLEMRQLDGAPMTPVLAAIHSLLFYASVTILTPFVVLFSLIADRKRLLHDLLLGTVVVNRR</sequence>
<dbReference type="Pfam" id="PF06271">
    <property type="entry name" value="RDD"/>
    <property type="match status" value="1"/>
</dbReference>
<feature type="transmembrane region" description="Helical" evidence="6">
    <location>
        <begin position="32"/>
        <end position="56"/>
    </location>
</feature>
<evidence type="ECO:0000256" key="2">
    <source>
        <dbReference type="ARBA" id="ARBA00022475"/>
    </source>
</evidence>
<evidence type="ECO:0000256" key="4">
    <source>
        <dbReference type="ARBA" id="ARBA00022989"/>
    </source>
</evidence>
<organism evidence="8 9">
    <name type="scientific">Methylobrevis albus</name>
    <dbReference type="NCBI Taxonomy" id="2793297"/>
    <lineage>
        <taxon>Bacteria</taxon>
        <taxon>Pseudomonadati</taxon>
        <taxon>Pseudomonadota</taxon>
        <taxon>Alphaproteobacteria</taxon>
        <taxon>Hyphomicrobiales</taxon>
        <taxon>Pleomorphomonadaceae</taxon>
        <taxon>Methylobrevis</taxon>
    </lineage>
</organism>
<feature type="transmembrane region" description="Helical" evidence="6">
    <location>
        <begin position="116"/>
        <end position="136"/>
    </location>
</feature>
<accession>A0A931I5M8</accession>
<keyword evidence="3 6" id="KW-0812">Transmembrane</keyword>
<evidence type="ECO:0000256" key="1">
    <source>
        <dbReference type="ARBA" id="ARBA00004651"/>
    </source>
</evidence>
<gene>
    <name evidence="8" type="ORF">I5731_18910</name>
</gene>